<dbReference type="RefSeq" id="WP_382186071.1">
    <property type="nucleotide sequence ID" value="NZ_JBHSZI010000001.1"/>
</dbReference>
<protein>
    <recommendedName>
        <fullName evidence="3">Homoserine O-acetyltransferase</fullName>
    </recommendedName>
</protein>
<dbReference type="SUPFAM" id="SSF53474">
    <property type="entry name" value="alpha/beta-Hydrolases"/>
    <property type="match status" value="1"/>
</dbReference>
<dbReference type="AlphaFoldDB" id="A0ABD5W8S4"/>
<evidence type="ECO:0000313" key="1">
    <source>
        <dbReference type="EMBL" id="MFC7059107.1"/>
    </source>
</evidence>
<evidence type="ECO:0000313" key="2">
    <source>
        <dbReference type="Proteomes" id="UP001596445"/>
    </source>
</evidence>
<dbReference type="InterPro" id="IPR008220">
    <property type="entry name" value="HAT_MetX-like"/>
</dbReference>
<dbReference type="PANTHER" id="PTHR32268:SF11">
    <property type="entry name" value="HOMOSERINE O-ACETYLTRANSFERASE"/>
    <property type="match status" value="1"/>
</dbReference>
<comment type="caution">
    <text evidence="1">The sequence shown here is derived from an EMBL/GenBank/DDBJ whole genome shotgun (WGS) entry which is preliminary data.</text>
</comment>
<dbReference type="EMBL" id="JBHSZI010000001">
    <property type="protein sequence ID" value="MFC7059107.1"/>
    <property type="molecule type" value="Genomic_DNA"/>
</dbReference>
<organism evidence="1 2">
    <name type="scientific">Halovenus salina</name>
    <dbReference type="NCBI Taxonomy" id="1510225"/>
    <lineage>
        <taxon>Archaea</taxon>
        <taxon>Methanobacteriati</taxon>
        <taxon>Methanobacteriota</taxon>
        <taxon>Stenosarchaea group</taxon>
        <taxon>Halobacteria</taxon>
        <taxon>Halobacteriales</taxon>
        <taxon>Haloarculaceae</taxon>
        <taxon>Halovenus</taxon>
    </lineage>
</organism>
<gene>
    <name evidence="1" type="ORF">ACFQQG_14090</name>
</gene>
<evidence type="ECO:0008006" key="3">
    <source>
        <dbReference type="Google" id="ProtNLM"/>
    </source>
</evidence>
<dbReference type="Gene3D" id="3.40.50.1820">
    <property type="entry name" value="alpha/beta hydrolase"/>
    <property type="match status" value="1"/>
</dbReference>
<reference evidence="1 2" key="1">
    <citation type="journal article" date="2019" name="Int. J. Syst. Evol. Microbiol.">
        <title>The Global Catalogue of Microorganisms (GCM) 10K type strain sequencing project: providing services to taxonomists for standard genome sequencing and annotation.</title>
        <authorList>
            <consortium name="The Broad Institute Genomics Platform"/>
            <consortium name="The Broad Institute Genome Sequencing Center for Infectious Disease"/>
            <person name="Wu L."/>
            <person name="Ma J."/>
        </authorList>
    </citation>
    <scope>NUCLEOTIDE SEQUENCE [LARGE SCALE GENOMIC DNA]</scope>
    <source>
        <strain evidence="1 2">JCM 30072</strain>
    </source>
</reference>
<name>A0ABD5W8S4_9EURY</name>
<proteinExistence type="predicted"/>
<dbReference type="InterPro" id="IPR029058">
    <property type="entry name" value="AB_hydrolase_fold"/>
</dbReference>
<dbReference type="Proteomes" id="UP001596445">
    <property type="component" value="Unassembled WGS sequence"/>
</dbReference>
<dbReference type="PANTHER" id="PTHR32268">
    <property type="entry name" value="HOMOSERINE O-ACETYLTRANSFERASE"/>
    <property type="match status" value="1"/>
</dbReference>
<accession>A0ABD5W8S4</accession>
<keyword evidence="2" id="KW-1185">Reference proteome</keyword>
<sequence length="107" mass="11557">MDAYDLAEDRGSAAEALAEFDGEALVVSFTGDWHFTVEQAEHLTAAFREGGTAVRHRVVESDHGHDAFLVETEQVGPLLAEFLADGTASERRCVAGDSQGDRHDQSP</sequence>